<reference evidence="1 2" key="1">
    <citation type="submission" date="2019-03" db="EMBL/GenBank/DDBJ databases">
        <title>First draft genome of Liparis tanakae, snailfish: a comprehensive survey of snailfish specific genes.</title>
        <authorList>
            <person name="Kim W."/>
            <person name="Song I."/>
            <person name="Jeong J.-H."/>
            <person name="Kim D."/>
            <person name="Kim S."/>
            <person name="Ryu S."/>
            <person name="Song J.Y."/>
            <person name="Lee S.K."/>
        </authorList>
    </citation>
    <scope>NUCLEOTIDE SEQUENCE [LARGE SCALE GENOMIC DNA]</scope>
    <source>
        <tissue evidence="1">Muscle</tissue>
    </source>
</reference>
<proteinExistence type="predicted"/>
<organism evidence="1 2">
    <name type="scientific">Liparis tanakae</name>
    <name type="common">Tanaka's snailfish</name>
    <dbReference type="NCBI Taxonomy" id="230148"/>
    <lineage>
        <taxon>Eukaryota</taxon>
        <taxon>Metazoa</taxon>
        <taxon>Chordata</taxon>
        <taxon>Craniata</taxon>
        <taxon>Vertebrata</taxon>
        <taxon>Euteleostomi</taxon>
        <taxon>Actinopterygii</taxon>
        <taxon>Neopterygii</taxon>
        <taxon>Teleostei</taxon>
        <taxon>Neoteleostei</taxon>
        <taxon>Acanthomorphata</taxon>
        <taxon>Eupercaria</taxon>
        <taxon>Perciformes</taxon>
        <taxon>Cottioidei</taxon>
        <taxon>Cottales</taxon>
        <taxon>Liparidae</taxon>
        <taxon>Liparis</taxon>
    </lineage>
</organism>
<gene>
    <name evidence="1" type="ORF">EYF80_023697</name>
</gene>
<dbReference type="AlphaFoldDB" id="A0A4Z2HJI3"/>
<evidence type="ECO:0000313" key="1">
    <source>
        <dbReference type="EMBL" id="TNN66069.1"/>
    </source>
</evidence>
<dbReference type="EMBL" id="SRLO01000225">
    <property type="protein sequence ID" value="TNN66069.1"/>
    <property type="molecule type" value="Genomic_DNA"/>
</dbReference>
<comment type="caution">
    <text evidence="1">The sequence shown here is derived from an EMBL/GenBank/DDBJ whole genome shotgun (WGS) entry which is preliminary data.</text>
</comment>
<keyword evidence="2" id="KW-1185">Reference proteome</keyword>
<protein>
    <submittedName>
        <fullName evidence="1">Uncharacterized protein</fullName>
    </submittedName>
</protein>
<evidence type="ECO:0000313" key="2">
    <source>
        <dbReference type="Proteomes" id="UP000314294"/>
    </source>
</evidence>
<name>A0A4Z2HJI3_9TELE</name>
<sequence>MPPGTEMAVPALLSAGPGNTVPRLGCCSSRDASSVRLFSERTLCLEKTQEDDAELFCLAAANRRGEASRLNSKRDVIKATLHASCGKEISDVLIQNINHFIINSCWRAAAARALWAVDALSGESAVRNRLSRRYGSHRDKICRRALGRYGLCEPHWLRRGWPGAQSMALGSWEEQKGMERSDRGKEQAEQSVSMTRILLLSRLRAVASDCPSVSAVHAARAVSSSRSSSSASLSCSALPAACGGQRRGLLATSAQLTLSAAGSDSLVLSEGPVLGLEPPIC</sequence>
<accession>A0A4Z2HJI3</accession>
<dbReference type="Proteomes" id="UP000314294">
    <property type="component" value="Unassembled WGS sequence"/>
</dbReference>